<dbReference type="SUPFAM" id="SSF53098">
    <property type="entry name" value="Ribonuclease H-like"/>
    <property type="match status" value="1"/>
</dbReference>
<accession>A0A1I5TFI0</accession>
<dbReference type="OrthoDB" id="3193769at2"/>
<organism evidence="3 4">
    <name type="scientific">Halolactibacillus halophilus</name>
    <dbReference type="NCBI Taxonomy" id="306540"/>
    <lineage>
        <taxon>Bacteria</taxon>
        <taxon>Bacillati</taxon>
        <taxon>Bacillota</taxon>
        <taxon>Bacilli</taxon>
        <taxon>Bacillales</taxon>
        <taxon>Bacillaceae</taxon>
        <taxon>Halolactibacillus</taxon>
    </lineage>
</organism>
<dbReference type="InterPro" id="IPR036397">
    <property type="entry name" value="RNaseH_sf"/>
</dbReference>
<dbReference type="GO" id="GO:0015074">
    <property type="term" value="P:DNA integration"/>
    <property type="evidence" value="ECO:0007669"/>
    <property type="project" value="InterPro"/>
</dbReference>
<dbReference type="PROSITE" id="PS50994">
    <property type="entry name" value="INTEGRASE"/>
    <property type="match status" value="1"/>
</dbReference>
<gene>
    <name evidence="3" type="ORF">SAMN05421839_1822</name>
</gene>
<protein>
    <submittedName>
        <fullName evidence="3">Transposase</fullName>
    </submittedName>
</protein>
<dbReference type="PANTHER" id="PTHR35004:SF8">
    <property type="entry name" value="TRANSPOSASE RV3428C-RELATED"/>
    <property type="match status" value="1"/>
</dbReference>
<dbReference type="InterPro" id="IPR054353">
    <property type="entry name" value="IstA-like_C"/>
</dbReference>
<dbReference type="PANTHER" id="PTHR35004">
    <property type="entry name" value="TRANSPOSASE RV3428C-RELATED"/>
    <property type="match status" value="1"/>
</dbReference>
<dbReference type="InterPro" id="IPR001584">
    <property type="entry name" value="Integrase_cat-core"/>
</dbReference>
<dbReference type="Gene3D" id="3.30.420.10">
    <property type="entry name" value="Ribonuclease H-like superfamily/Ribonuclease H"/>
    <property type="match status" value="1"/>
</dbReference>
<dbReference type="RefSeq" id="WP_089834113.1">
    <property type="nucleotide sequence ID" value="NZ_FOXC01000082.1"/>
</dbReference>
<dbReference type="NCBIfam" id="NF033546">
    <property type="entry name" value="transpos_IS21"/>
    <property type="match status" value="1"/>
</dbReference>
<evidence type="ECO:0000313" key="4">
    <source>
        <dbReference type="Proteomes" id="UP000242243"/>
    </source>
</evidence>
<evidence type="ECO:0000259" key="2">
    <source>
        <dbReference type="PROSITE" id="PS50994"/>
    </source>
</evidence>
<feature type="domain" description="Integrase catalytic" evidence="2">
    <location>
        <begin position="131"/>
        <end position="311"/>
    </location>
</feature>
<dbReference type="Pfam" id="PF22483">
    <property type="entry name" value="Mu-transpos_C_2"/>
    <property type="match status" value="1"/>
</dbReference>
<dbReference type="InterPro" id="IPR012337">
    <property type="entry name" value="RNaseH-like_sf"/>
</dbReference>
<name>A0A1I5TFI0_9BACI</name>
<dbReference type="AlphaFoldDB" id="A0A1I5TFI0"/>
<dbReference type="GO" id="GO:0003676">
    <property type="term" value="F:nucleic acid binding"/>
    <property type="evidence" value="ECO:0007669"/>
    <property type="project" value="InterPro"/>
</dbReference>
<evidence type="ECO:0000313" key="3">
    <source>
        <dbReference type="EMBL" id="SFP81773.1"/>
    </source>
</evidence>
<dbReference type="STRING" id="306540.SAMN05421839_1822"/>
<sequence length="374" mass="43558">MFPYRKILELHGDNVSLRSIAQIVQHSRQKVTEVIKTADRKGVSLPLEEEMTDKWLEAFLFPEIKQEASGRHLMNFEHVHNELARPNVTLTLLHDEYVREAKSVNKIPYAYRTFAEHYHEYSKKHKATMRIKRKPGEIVEVDWAGSTLFFTDPDTGERVKVYVFVAILPCSQLFYVEGSLRMDLPSWIKLHRHAFEYYGGTPQILVPDNLKTGVTKHTRKEIILNQTYAEMADHYGTVIMPAKVRAPHDKASVEASVKHVSTWIIQTLRNVTFFSLIEVNEEIKKKLEQLNDRSFQNKIGSRRSAFLEEEKFALSPLPDTPYQLSEWRTSKVRKDYHISINSMFYSVPYELIGQSVDVRVSDSLIEVYYNLYMA</sequence>
<dbReference type="Proteomes" id="UP000242243">
    <property type="component" value="Unassembled WGS sequence"/>
</dbReference>
<proteinExistence type="inferred from homology"/>
<reference evidence="3 4" key="1">
    <citation type="submission" date="2016-10" db="EMBL/GenBank/DDBJ databases">
        <authorList>
            <person name="de Groot N.N."/>
        </authorList>
    </citation>
    <scope>NUCLEOTIDE SEQUENCE [LARGE SCALE GENOMIC DNA]</scope>
    <source>
        <strain evidence="3 4">DSM 17073</strain>
    </source>
</reference>
<dbReference type="EMBL" id="FOXC01000082">
    <property type="protein sequence ID" value="SFP81773.1"/>
    <property type="molecule type" value="Genomic_DNA"/>
</dbReference>
<evidence type="ECO:0000256" key="1">
    <source>
        <dbReference type="ARBA" id="ARBA00009277"/>
    </source>
</evidence>
<comment type="similarity">
    <text evidence="1">Belongs to the transposase IS21/IS408/IS1162 family.</text>
</comment>